<dbReference type="GO" id="GO:0005829">
    <property type="term" value="C:cytosol"/>
    <property type="evidence" value="ECO:0007669"/>
    <property type="project" value="TreeGrafter"/>
</dbReference>
<gene>
    <name evidence="2" type="primary">ycdX_1</name>
    <name evidence="2" type="ORF">ERS852523_00666</name>
</gene>
<evidence type="ECO:0000313" key="3">
    <source>
        <dbReference type="Proteomes" id="UP000095712"/>
    </source>
</evidence>
<reference evidence="2 3" key="1">
    <citation type="submission" date="2015-09" db="EMBL/GenBank/DDBJ databases">
        <authorList>
            <consortium name="Pathogen Informatics"/>
        </authorList>
    </citation>
    <scope>NUCLEOTIDE SEQUENCE [LARGE SCALE GENOMIC DNA]</scope>
    <source>
        <strain evidence="2 3">2789STDY5834911</strain>
    </source>
</reference>
<sequence length="253" mass="28721">MRGNIVRSEEWVVMRYSSVLDLHTHTLVSGHAYCSLREMAKAAADKGLEVLGITEHAPAMPGTCHKYYFENLKIVPREMYGIQLLLGSEVNILDAQGTVDLAQRTLERMDVVIASLHMPCMKPGSKLENTESYLNVMKNPYVNIIGHPDDGRYEIDYEALVQGAKEYGKVLELNNHSMDPDCNRQNAVENDTVMLNLCKKYQVPVVMDSDAHFDLLIGEFDLARDLLEKLDFPEELVLNRSADAIRKYVNRKF</sequence>
<proteinExistence type="predicted"/>
<organism evidence="2 3">
    <name type="scientific">Blautia wexlerae</name>
    <dbReference type="NCBI Taxonomy" id="418240"/>
    <lineage>
        <taxon>Bacteria</taxon>
        <taxon>Bacillati</taxon>
        <taxon>Bacillota</taxon>
        <taxon>Clostridia</taxon>
        <taxon>Lachnospirales</taxon>
        <taxon>Lachnospiraceae</taxon>
        <taxon>Blautia</taxon>
    </lineage>
</organism>
<dbReference type="SMART" id="SM00481">
    <property type="entry name" value="POLIIIAc"/>
    <property type="match status" value="1"/>
</dbReference>
<dbReference type="Gene3D" id="3.20.20.140">
    <property type="entry name" value="Metal-dependent hydrolases"/>
    <property type="match status" value="1"/>
</dbReference>
<dbReference type="EMBL" id="CZAW01000005">
    <property type="protein sequence ID" value="CUP13583.1"/>
    <property type="molecule type" value="Genomic_DNA"/>
</dbReference>
<dbReference type="InterPro" id="IPR016195">
    <property type="entry name" value="Pol/histidinol_Pase-like"/>
</dbReference>
<dbReference type="GO" id="GO:0008270">
    <property type="term" value="F:zinc ion binding"/>
    <property type="evidence" value="ECO:0007669"/>
    <property type="project" value="TreeGrafter"/>
</dbReference>
<keyword evidence="2" id="KW-0378">Hydrolase</keyword>
<dbReference type="PANTHER" id="PTHR36928">
    <property type="entry name" value="PHOSPHATASE YCDX-RELATED"/>
    <property type="match status" value="1"/>
</dbReference>
<dbReference type="InterPro" id="IPR004013">
    <property type="entry name" value="PHP_dom"/>
</dbReference>
<evidence type="ECO:0000313" key="2">
    <source>
        <dbReference type="EMBL" id="CUP13583.1"/>
    </source>
</evidence>
<dbReference type="GO" id="GO:0042578">
    <property type="term" value="F:phosphoric ester hydrolase activity"/>
    <property type="evidence" value="ECO:0007669"/>
    <property type="project" value="TreeGrafter"/>
</dbReference>
<name>A0A174KNL6_9FIRM</name>
<dbReference type="CDD" id="cd07437">
    <property type="entry name" value="PHP_HisPPase_Ycdx_like"/>
    <property type="match status" value="1"/>
</dbReference>
<dbReference type="Pfam" id="PF02811">
    <property type="entry name" value="PHP"/>
    <property type="match status" value="1"/>
</dbReference>
<dbReference type="SUPFAM" id="SSF89550">
    <property type="entry name" value="PHP domain-like"/>
    <property type="match status" value="1"/>
</dbReference>
<dbReference type="InterPro" id="IPR003141">
    <property type="entry name" value="Pol/His_phosphatase_N"/>
</dbReference>
<dbReference type="NCBIfam" id="NF006702">
    <property type="entry name" value="PRK09248.1"/>
    <property type="match status" value="1"/>
</dbReference>
<dbReference type="AlphaFoldDB" id="A0A174KNL6"/>
<dbReference type="PANTHER" id="PTHR36928:SF1">
    <property type="entry name" value="PHOSPHATASE YCDX-RELATED"/>
    <property type="match status" value="1"/>
</dbReference>
<protein>
    <submittedName>
        <fullName evidence="2">Probable phosphatase YcdX</fullName>
        <ecNumber evidence="2">3.1.3.-</ecNumber>
    </submittedName>
</protein>
<accession>A0A174KNL6</accession>
<feature type="domain" description="Polymerase/histidinol phosphatase N-terminal" evidence="1">
    <location>
        <begin position="20"/>
        <end position="94"/>
    </location>
</feature>
<dbReference type="Proteomes" id="UP000095712">
    <property type="component" value="Unassembled WGS sequence"/>
</dbReference>
<dbReference type="InterPro" id="IPR050243">
    <property type="entry name" value="PHP_phosphatase"/>
</dbReference>
<evidence type="ECO:0000259" key="1">
    <source>
        <dbReference type="SMART" id="SM00481"/>
    </source>
</evidence>
<dbReference type="EC" id="3.1.3.-" evidence="2"/>